<dbReference type="InterPro" id="IPR009061">
    <property type="entry name" value="DNA-bd_dom_put_sf"/>
</dbReference>
<feature type="coiled-coil region" evidence="4">
    <location>
        <begin position="82"/>
        <end position="109"/>
    </location>
</feature>
<keyword evidence="4" id="KW-0175">Coiled coil</keyword>
<reference evidence="7" key="1">
    <citation type="journal article" date="2019" name="Int. J. Syst. Evol. Microbiol.">
        <title>The Global Catalogue of Microorganisms (GCM) 10K type strain sequencing project: providing services to taxonomists for standard genome sequencing and annotation.</title>
        <authorList>
            <consortium name="The Broad Institute Genomics Platform"/>
            <consortium name="The Broad Institute Genome Sequencing Center for Infectious Disease"/>
            <person name="Wu L."/>
            <person name="Ma J."/>
        </authorList>
    </citation>
    <scope>NUCLEOTIDE SEQUENCE [LARGE SCALE GENOMIC DNA]</scope>
    <source>
        <strain evidence="7">KCTC 32239</strain>
    </source>
</reference>
<dbReference type="PROSITE" id="PS50937">
    <property type="entry name" value="HTH_MERR_2"/>
    <property type="match status" value="1"/>
</dbReference>
<evidence type="ECO:0000313" key="7">
    <source>
        <dbReference type="Proteomes" id="UP000619761"/>
    </source>
</evidence>
<evidence type="ECO:0000256" key="2">
    <source>
        <dbReference type="ARBA" id="ARBA00023125"/>
    </source>
</evidence>
<dbReference type="Pfam" id="PF09278">
    <property type="entry name" value="MerR-DNA-bind"/>
    <property type="match status" value="1"/>
</dbReference>
<dbReference type="InterPro" id="IPR047057">
    <property type="entry name" value="MerR_fam"/>
</dbReference>
<dbReference type="InterPro" id="IPR015358">
    <property type="entry name" value="Tscrpt_reg_MerR_DNA-bd"/>
</dbReference>
<proteinExistence type="predicted"/>
<feature type="domain" description="HTH merR-type" evidence="5">
    <location>
        <begin position="1"/>
        <end position="70"/>
    </location>
</feature>
<keyword evidence="7" id="KW-1185">Reference proteome</keyword>
<evidence type="ECO:0000256" key="3">
    <source>
        <dbReference type="ARBA" id="ARBA00023163"/>
    </source>
</evidence>
<dbReference type="InterPro" id="IPR000551">
    <property type="entry name" value="MerR-type_HTH_dom"/>
</dbReference>
<dbReference type="Gene3D" id="1.10.1660.10">
    <property type="match status" value="1"/>
</dbReference>
<dbReference type="Pfam" id="PF00376">
    <property type="entry name" value="MerR"/>
    <property type="match status" value="1"/>
</dbReference>
<dbReference type="RefSeq" id="WP_189415645.1">
    <property type="nucleotide sequence ID" value="NZ_BMYZ01000001.1"/>
</dbReference>
<comment type="caution">
    <text evidence="6">The sequence shown here is derived from an EMBL/GenBank/DDBJ whole genome shotgun (WGS) entry which is preliminary data.</text>
</comment>
<evidence type="ECO:0000256" key="1">
    <source>
        <dbReference type="ARBA" id="ARBA00023015"/>
    </source>
</evidence>
<gene>
    <name evidence="6" type="ORF">GCM10011613_04250</name>
</gene>
<evidence type="ECO:0000259" key="5">
    <source>
        <dbReference type="PROSITE" id="PS50937"/>
    </source>
</evidence>
<evidence type="ECO:0000256" key="4">
    <source>
        <dbReference type="SAM" id="Coils"/>
    </source>
</evidence>
<keyword evidence="1" id="KW-0805">Transcription regulation</keyword>
<organism evidence="6 7">
    <name type="scientific">Cellvibrio zantedeschiae</name>
    <dbReference type="NCBI Taxonomy" id="1237077"/>
    <lineage>
        <taxon>Bacteria</taxon>
        <taxon>Pseudomonadati</taxon>
        <taxon>Pseudomonadota</taxon>
        <taxon>Gammaproteobacteria</taxon>
        <taxon>Cellvibrionales</taxon>
        <taxon>Cellvibrionaceae</taxon>
        <taxon>Cellvibrio</taxon>
    </lineage>
</organism>
<dbReference type="Proteomes" id="UP000619761">
    <property type="component" value="Unassembled WGS sequence"/>
</dbReference>
<dbReference type="PANTHER" id="PTHR30204:SF92">
    <property type="entry name" value="HTH-TYPE TRANSCRIPTIONAL REGULATOR ZNTR"/>
    <property type="match status" value="1"/>
</dbReference>
<accession>A0ABQ3AQS7</accession>
<dbReference type="PRINTS" id="PR00040">
    <property type="entry name" value="HTHMERR"/>
</dbReference>
<dbReference type="SMART" id="SM00422">
    <property type="entry name" value="HTH_MERR"/>
    <property type="match status" value="1"/>
</dbReference>
<dbReference type="CDD" id="cd04785">
    <property type="entry name" value="HTH_CadR-PbrR-like"/>
    <property type="match status" value="1"/>
</dbReference>
<dbReference type="EMBL" id="BMYZ01000001">
    <property type="protein sequence ID" value="GGY63690.1"/>
    <property type="molecule type" value="Genomic_DNA"/>
</dbReference>
<sequence length="137" mass="15245">MLGIGELSRSTGCPIETIRYYEKLQLLHAPLRTDGGHRLYNRNHQKRLEFILKARGLGFTLEKTRELLSLSENNERSCSEALALVQNNLTAVNEKLAELERIKASLLEMAKSCKSCCPGAKAPDCTIVDALSTTEPQ</sequence>
<dbReference type="PANTHER" id="PTHR30204">
    <property type="entry name" value="REDOX-CYCLING DRUG-SENSING TRANSCRIPTIONAL ACTIVATOR SOXR"/>
    <property type="match status" value="1"/>
</dbReference>
<keyword evidence="2" id="KW-0238">DNA-binding</keyword>
<evidence type="ECO:0000313" key="6">
    <source>
        <dbReference type="EMBL" id="GGY63690.1"/>
    </source>
</evidence>
<dbReference type="SUPFAM" id="SSF46955">
    <property type="entry name" value="Putative DNA-binding domain"/>
    <property type="match status" value="1"/>
</dbReference>
<keyword evidence="3" id="KW-0804">Transcription</keyword>
<name>A0ABQ3AQS7_9GAMM</name>
<protein>
    <submittedName>
        <fullName evidence="6">MerR family transcriptional regulator</fullName>
    </submittedName>
</protein>